<dbReference type="Gene3D" id="1.10.443.10">
    <property type="entry name" value="Intergrase catalytic core"/>
    <property type="match status" value="1"/>
</dbReference>
<name>A0ABU7GGL5_9SPHN</name>
<protein>
    <submittedName>
        <fullName evidence="5">Tyrosine-type recombinase/integrase</fullName>
    </submittedName>
</protein>
<evidence type="ECO:0000256" key="1">
    <source>
        <dbReference type="ARBA" id="ARBA00022908"/>
    </source>
</evidence>
<dbReference type="InterPro" id="IPR013762">
    <property type="entry name" value="Integrase-like_cat_sf"/>
</dbReference>
<evidence type="ECO:0000313" key="6">
    <source>
        <dbReference type="Proteomes" id="UP001343492"/>
    </source>
</evidence>
<feature type="domain" description="Tyr recombinase" evidence="4">
    <location>
        <begin position="214"/>
        <end position="384"/>
    </location>
</feature>
<organism evidence="5 6">
    <name type="scientific">Altererythrobacter litoralis</name>
    <dbReference type="NCBI Taxonomy" id="3113904"/>
    <lineage>
        <taxon>Bacteria</taxon>
        <taxon>Pseudomonadati</taxon>
        <taxon>Pseudomonadota</taxon>
        <taxon>Alphaproteobacteria</taxon>
        <taxon>Sphingomonadales</taxon>
        <taxon>Erythrobacteraceae</taxon>
        <taxon>Altererythrobacter</taxon>
    </lineage>
</organism>
<keyword evidence="1" id="KW-0229">DNA integration</keyword>
<dbReference type="Proteomes" id="UP001343492">
    <property type="component" value="Unassembled WGS sequence"/>
</dbReference>
<keyword evidence="2" id="KW-0233">DNA recombination</keyword>
<keyword evidence="6" id="KW-1185">Reference proteome</keyword>
<dbReference type="RefSeq" id="WP_354145225.1">
    <property type="nucleotide sequence ID" value="NZ_JAZDQV010000010.1"/>
</dbReference>
<evidence type="ECO:0000256" key="3">
    <source>
        <dbReference type="SAM" id="MobiDB-lite"/>
    </source>
</evidence>
<evidence type="ECO:0000259" key="4">
    <source>
        <dbReference type="PROSITE" id="PS51898"/>
    </source>
</evidence>
<dbReference type="SUPFAM" id="SSF56349">
    <property type="entry name" value="DNA breaking-rejoining enzymes"/>
    <property type="match status" value="1"/>
</dbReference>
<dbReference type="InterPro" id="IPR050090">
    <property type="entry name" value="Tyrosine_recombinase_XerCD"/>
</dbReference>
<evidence type="ECO:0000256" key="2">
    <source>
        <dbReference type="ARBA" id="ARBA00023172"/>
    </source>
</evidence>
<dbReference type="EMBL" id="JAZDQV010000010">
    <property type="protein sequence ID" value="MEE1878121.1"/>
    <property type="molecule type" value="Genomic_DNA"/>
</dbReference>
<sequence>MVDLSKIGERAKLKPRPGDEPHWQPLRKRCYVGYRPAKKGPKGTWHARAYDTDAGQYRRKVLGDYGTLSGHEVYNQAKADAEEWAVTVESGGMRSRRLVTVRDACEDYLKDKPNAIAEGVFRRHVYDDPVAKVALDKLRRHHLRDWRQRLEEAPALISRSKNSEKRTKERSKSTINRDMVPVRAALRRVLRLGAPNTDGAWQEALKPYKGANKRRDLYLDREERMKLAGAADGEIRPFIKGLCILPLRPGALAQLKVKDFDKRTRVLAINKDKNGKRKITIPPLAGDFFGALVSGKAPHEFIFSRENGAKWNNDTWNRPIKRAANVAGLSNSVVAYTVRHSVITDLIRARLPILTVAQLAGTSVNMIEEHYGHLVSNDAEEALASIAF</sequence>
<proteinExistence type="predicted"/>
<feature type="compositionally biased region" description="Basic and acidic residues" evidence="3">
    <location>
        <begin position="1"/>
        <end position="22"/>
    </location>
</feature>
<reference evidence="5 6" key="1">
    <citation type="submission" date="2024-01" db="EMBL/GenBank/DDBJ databases">
        <title>The genome sequence of Erythrobacteraceae sp. strain 1XM1-14.</title>
        <authorList>
            <person name="Liu Y."/>
        </authorList>
    </citation>
    <scope>NUCLEOTIDE SEQUENCE [LARGE SCALE GENOMIC DNA]</scope>
    <source>
        <strain evidence="5 6">1XM1-14</strain>
    </source>
</reference>
<dbReference type="PROSITE" id="PS51898">
    <property type="entry name" value="TYR_RECOMBINASE"/>
    <property type="match status" value="1"/>
</dbReference>
<accession>A0ABU7GGL5</accession>
<dbReference type="PANTHER" id="PTHR30349:SF88">
    <property type="entry name" value="BLL1584 PROTEIN"/>
    <property type="match status" value="1"/>
</dbReference>
<dbReference type="InterPro" id="IPR011010">
    <property type="entry name" value="DNA_brk_join_enz"/>
</dbReference>
<feature type="region of interest" description="Disordered" evidence="3">
    <location>
        <begin position="1"/>
        <end position="24"/>
    </location>
</feature>
<comment type="caution">
    <text evidence="5">The sequence shown here is derived from an EMBL/GenBank/DDBJ whole genome shotgun (WGS) entry which is preliminary data.</text>
</comment>
<dbReference type="InterPro" id="IPR002104">
    <property type="entry name" value="Integrase_catalytic"/>
</dbReference>
<evidence type="ECO:0000313" key="5">
    <source>
        <dbReference type="EMBL" id="MEE1878121.1"/>
    </source>
</evidence>
<dbReference type="Pfam" id="PF00589">
    <property type="entry name" value="Phage_integrase"/>
    <property type="match status" value="1"/>
</dbReference>
<dbReference type="PANTHER" id="PTHR30349">
    <property type="entry name" value="PHAGE INTEGRASE-RELATED"/>
    <property type="match status" value="1"/>
</dbReference>
<gene>
    <name evidence="5" type="ORF">VRS74_10550</name>
</gene>